<sequence>MMWVLDFVCLNLIDGVLCYGYLSLTGHGLRPLFNLLCHVK</sequence>
<dbReference type="EMBL" id="GBRH01275605">
    <property type="protein sequence ID" value="JAD22290.1"/>
    <property type="molecule type" value="Transcribed_RNA"/>
</dbReference>
<evidence type="ECO:0000313" key="1">
    <source>
        <dbReference type="EMBL" id="JAD22290.1"/>
    </source>
</evidence>
<dbReference type="AlphaFoldDB" id="A0A0A8YA54"/>
<name>A0A0A8YA54_ARUDO</name>
<accession>A0A0A8YA54</accession>
<reference evidence="1" key="2">
    <citation type="journal article" date="2015" name="Data Brief">
        <title>Shoot transcriptome of the giant reed, Arundo donax.</title>
        <authorList>
            <person name="Barrero R.A."/>
            <person name="Guerrero F.D."/>
            <person name="Moolhuijzen P."/>
            <person name="Goolsby J.A."/>
            <person name="Tidwell J."/>
            <person name="Bellgard S.E."/>
            <person name="Bellgard M.I."/>
        </authorList>
    </citation>
    <scope>NUCLEOTIDE SEQUENCE</scope>
    <source>
        <tissue evidence="1">Shoot tissue taken approximately 20 cm above the soil surface</tissue>
    </source>
</reference>
<proteinExistence type="predicted"/>
<reference evidence="1" key="1">
    <citation type="submission" date="2014-09" db="EMBL/GenBank/DDBJ databases">
        <authorList>
            <person name="Magalhaes I.L.F."/>
            <person name="Oliveira U."/>
            <person name="Santos F.R."/>
            <person name="Vidigal T.H.D.A."/>
            <person name="Brescovit A.D."/>
            <person name="Santos A.J."/>
        </authorList>
    </citation>
    <scope>NUCLEOTIDE SEQUENCE</scope>
    <source>
        <tissue evidence="1">Shoot tissue taken approximately 20 cm above the soil surface</tissue>
    </source>
</reference>
<organism evidence="1">
    <name type="scientific">Arundo donax</name>
    <name type="common">Giant reed</name>
    <name type="synonym">Donax arundinaceus</name>
    <dbReference type="NCBI Taxonomy" id="35708"/>
    <lineage>
        <taxon>Eukaryota</taxon>
        <taxon>Viridiplantae</taxon>
        <taxon>Streptophyta</taxon>
        <taxon>Embryophyta</taxon>
        <taxon>Tracheophyta</taxon>
        <taxon>Spermatophyta</taxon>
        <taxon>Magnoliopsida</taxon>
        <taxon>Liliopsida</taxon>
        <taxon>Poales</taxon>
        <taxon>Poaceae</taxon>
        <taxon>PACMAD clade</taxon>
        <taxon>Arundinoideae</taxon>
        <taxon>Arundineae</taxon>
        <taxon>Arundo</taxon>
    </lineage>
</organism>
<protein>
    <submittedName>
        <fullName evidence="1">Uncharacterized protein</fullName>
    </submittedName>
</protein>